<organism evidence="7 8">
    <name type="scientific">Lupinus albus</name>
    <name type="common">White lupine</name>
    <name type="synonym">Lupinus termis</name>
    <dbReference type="NCBI Taxonomy" id="3870"/>
    <lineage>
        <taxon>Eukaryota</taxon>
        <taxon>Viridiplantae</taxon>
        <taxon>Streptophyta</taxon>
        <taxon>Embryophyta</taxon>
        <taxon>Tracheophyta</taxon>
        <taxon>Spermatophyta</taxon>
        <taxon>Magnoliopsida</taxon>
        <taxon>eudicotyledons</taxon>
        <taxon>Gunneridae</taxon>
        <taxon>Pentapetalae</taxon>
        <taxon>rosids</taxon>
        <taxon>fabids</taxon>
        <taxon>Fabales</taxon>
        <taxon>Fabaceae</taxon>
        <taxon>Papilionoideae</taxon>
        <taxon>50 kb inversion clade</taxon>
        <taxon>genistoids sensu lato</taxon>
        <taxon>core genistoids</taxon>
        <taxon>Genisteae</taxon>
        <taxon>Lupinus</taxon>
    </lineage>
</organism>
<keyword evidence="6" id="KW-0804">Transcription</keyword>
<dbReference type="Proteomes" id="UP000447434">
    <property type="component" value="Chromosome 6"/>
</dbReference>
<keyword evidence="4" id="KW-0548">Nucleotidyltransferase</keyword>
<reference evidence="8" key="1">
    <citation type="journal article" date="2020" name="Nat. Commun.">
        <title>Genome sequence of the cluster root forming white lupin.</title>
        <authorList>
            <person name="Hufnagel B."/>
            <person name="Marques A."/>
            <person name="Soriano A."/>
            <person name="Marques L."/>
            <person name="Divol F."/>
            <person name="Doumas P."/>
            <person name="Sallet E."/>
            <person name="Mancinotti D."/>
            <person name="Carrere S."/>
            <person name="Marande W."/>
            <person name="Arribat S."/>
            <person name="Keller J."/>
            <person name="Huneau C."/>
            <person name="Blein T."/>
            <person name="Aime D."/>
            <person name="Laguerre M."/>
            <person name="Taylor J."/>
            <person name="Schubert V."/>
            <person name="Nelson M."/>
            <person name="Geu-Flores F."/>
            <person name="Crespi M."/>
            <person name="Gallardo-Guerrero K."/>
            <person name="Delaux P.-M."/>
            <person name="Salse J."/>
            <person name="Berges H."/>
            <person name="Guyot R."/>
            <person name="Gouzy J."/>
            <person name="Peret B."/>
        </authorList>
    </citation>
    <scope>NUCLEOTIDE SEQUENCE [LARGE SCALE GENOMIC DNA]</scope>
    <source>
        <strain evidence="8">cv. Amiga</strain>
    </source>
</reference>
<evidence type="ECO:0000256" key="3">
    <source>
        <dbReference type="ARBA" id="ARBA00022679"/>
    </source>
</evidence>
<keyword evidence="2 7" id="KW-0240">DNA-directed RNA polymerase</keyword>
<gene>
    <name evidence="7" type="ORF">Lalb_Chr06g0173121</name>
</gene>
<dbReference type="OrthoDB" id="1862828at2759"/>
<keyword evidence="5" id="KW-0862">Zinc</keyword>
<evidence type="ECO:0000256" key="5">
    <source>
        <dbReference type="ARBA" id="ARBA00022833"/>
    </source>
</evidence>
<dbReference type="GO" id="GO:0003899">
    <property type="term" value="F:DNA-directed RNA polymerase activity"/>
    <property type="evidence" value="ECO:0007669"/>
    <property type="project" value="UniProtKB-EC"/>
</dbReference>
<dbReference type="SUPFAM" id="SSF64484">
    <property type="entry name" value="beta and beta-prime subunits of DNA dependent RNA-polymerase"/>
    <property type="match status" value="1"/>
</dbReference>
<dbReference type="EMBL" id="WOCE01000006">
    <property type="protein sequence ID" value="KAE9612443.1"/>
    <property type="molecule type" value="Genomic_DNA"/>
</dbReference>
<sequence>MDVHVPLSLEAQAEAHLLMFSHTNILSSTIGDLISRPTQDMHIGLYILTSENRRGICANKYNTHNCRNFKNE</sequence>
<evidence type="ECO:0000256" key="1">
    <source>
        <dbReference type="ARBA" id="ARBA00012418"/>
    </source>
</evidence>
<keyword evidence="8" id="KW-1185">Reference proteome</keyword>
<accession>A0A6A4QFM9</accession>
<protein>
    <recommendedName>
        <fullName evidence="1">DNA-directed RNA polymerase</fullName>
        <ecNumber evidence="1">2.7.7.6</ecNumber>
    </recommendedName>
</protein>
<keyword evidence="3" id="KW-0808">Transferase</keyword>
<evidence type="ECO:0000256" key="4">
    <source>
        <dbReference type="ARBA" id="ARBA00022695"/>
    </source>
</evidence>
<dbReference type="AlphaFoldDB" id="A0A6A4QFM9"/>
<name>A0A6A4QFM9_LUPAL</name>
<evidence type="ECO:0000256" key="2">
    <source>
        <dbReference type="ARBA" id="ARBA00022478"/>
    </source>
</evidence>
<comment type="caution">
    <text evidence="7">The sequence shown here is derived from an EMBL/GenBank/DDBJ whole genome shotgun (WGS) entry which is preliminary data.</text>
</comment>
<dbReference type="InterPro" id="IPR042102">
    <property type="entry name" value="RNA_pol_Rpb1_3_sf"/>
</dbReference>
<dbReference type="GO" id="GO:0000428">
    <property type="term" value="C:DNA-directed RNA polymerase complex"/>
    <property type="evidence" value="ECO:0007669"/>
    <property type="project" value="UniProtKB-KW"/>
</dbReference>
<evidence type="ECO:0000256" key="6">
    <source>
        <dbReference type="ARBA" id="ARBA00023163"/>
    </source>
</evidence>
<proteinExistence type="predicted"/>
<evidence type="ECO:0000313" key="7">
    <source>
        <dbReference type="EMBL" id="KAE9612443.1"/>
    </source>
</evidence>
<dbReference type="Gene3D" id="1.10.274.100">
    <property type="entry name" value="RNA polymerase Rpb1, domain 3"/>
    <property type="match status" value="1"/>
</dbReference>
<dbReference type="EC" id="2.7.7.6" evidence="1"/>
<evidence type="ECO:0000313" key="8">
    <source>
        <dbReference type="Proteomes" id="UP000447434"/>
    </source>
</evidence>